<feature type="domain" description="Nucleotidyl transferase" evidence="2">
    <location>
        <begin position="1"/>
        <end position="222"/>
    </location>
</feature>
<evidence type="ECO:0000259" key="2">
    <source>
        <dbReference type="Pfam" id="PF00483"/>
    </source>
</evidence>
<evidence type="ECO:0000256" key="1">
    <source>
        <dbReference type="SAM" id="MobiDB-lite"/>
    </source>
</evidence>
<evidence type="ECO:0000313" key="4">
    <source>
        <dbReference type="Proteomes" id="UP001589894"/>
    </source>
</evidence>
<comment type="caution">
    <text evidence="3">The sequence shown here is derived from an EMBL/GenBank/DDBJ whole genome shotgun (WGS) entry which is preliminary data.</text>
</comment>
<proteinExistence type="predicted"/>
<sequence>MILAGGKGVRLRPYTTALPKPLMPIGDSHSILEIVLDQLAARGFRSVTLAINHLGPLIRAFVGGGERWGLSVDYAEEERPLSTVGPLFGLKDRLPDEFLVMNGDILTDLDYADLLRTHAISGAGLTLATSERVHRVDFGVLDVSAGRIVGFREKPTLRYPVSMGVYGMSRKTLAPYAPGQPLGFDQLVLDLLAAGDSPATYPFDGFWLDIGRPEDYDEANRAFGQLRQILLPTDRSARPAPPAVPPPSAAAPVSPALPPLSGTAPVSPGLPPLSRTPAAAPVSPGLPPLSPASAPAPPGELV</sequence>
<feature type="region of interest" description="Disordered" evidence="1">
    <location>
        <begin position="235"/>
        <end position="302"/>
    </location>
</feature>
<dbReference type="EMBL" id="JBHLUE010000026">
    <property type="protein sequence ID" value="MFC0567964.1"/>
    <property type="molecule type" value="Genomic_DNA"/>
</dbReference>
<dbReference type="Gene3D" id="3.90.550.10">
    <property type="entry name" value="Spore Coat Polysaccharide Biosynthesis Protein SpsA, Chain A"/>
    <property type="match status" value="1"/>
</dbReference>
<dbReference type="InterPro" id="IPR050486">
    <property type="entry name" value="Mannose-1P_guanyltransferase"/>
</dbReference>
<dbReference type="SUPFAM" id="SSF53448">
    <property type="entry name" value="Nucleotide-diphospho-sugar transferases"/>
    <property type="match status" value="1"/>
</dbReference>
<gene>
    <name evidence="3" type="ORF">ACFFHU_27945</name>
</gene>
<evidence type="ECO:0000313" key="3">
    <source>
        <dbReference type="EMBL" id="MFC0567964.1"/>
    </source>
</evidence>
<dbReference type="Pfam" id="PF00483">
    <property type="entry name" value="NTP_transferase"/>
    <property type="match status" value="1"/>
</dbReference>
<accession>A0ABV6P5G8</accession>
<name>A0ABV6P5G8_9ACTN</name>
<dbReference type="InterPro" id="IPR029044">
    <property type="entry name" value="Nucleotide-diphossugar_trans"/>
</dbReference>
<dbReference type="PANTHER" id="PTHR22572">
    <property type="entry name" value="SUGAR-1-PHOSPHATE GUANYL TRANSFERASE"/>
    <property type="match status" value="1"/>
</dbReference>
<dbReference type="RefSeq" id="WP_377343506.1">
    <property type="nucleotide sequence ID" value="NZ_JBHLUE010000026.1"/>
</dbReference>
<keyword evidence="4" id="KW-1185">Reference proteome</keyword>
<organism evidence="3 4">
    <name type="scientific">Plantactinospora siamensis</name>
    <dbReference type="NCBI Taxonomy" id="555372"/>
    <lineage>
        <taxon>Bacteria</taxon>
        <taxon>Bacillati</taxon>
        <taxon>Actinomycetota</taxon>
        <taxon>Actinomycetes</taxon>
        <taxon>Micromonosporales</taxon>
        <taxon>Micromonosporaceae</taxon>
        <taxon>Plantactinospora</taxon>
    </lineage>
</organism>
<dbReference type="InterPro" id="IPR005835">
    <property type="entry name" value="NTP_transferase_dom"/>
</dbReference>
<feature type="compositionally biased region" description="Pro residues" evidence="1">
    <location>
        <begin position="284"/>
        <end position="302"/>
    </location>
</feature>
<reference evidence="3 4" key="1">
    <citation type="submission" date="2024-09" db="EMBL/GenBank/DDBJ databases">
        <authorList>
            <person name="Sun Q."/>
            <person name="Mori K."/>
        </authorList>
    </citation>
    <scope>NUCLEOTIDE SEQUENCE [LARGE SCALE GENOMIC DNA]</scope>
    <source>
        <strain evidence="3 4">TBRC 2205</strain>
    </source>
</reference>
<protein>
    <submittedName>
        <fullName evidence="3">Sugar phosphate nucleotidyltransferase</fullName>
    </submittedName>
</protein>
<dbReference type="Proteomes" id="UP001589894">
    <property type="component" value="Unassembled WGS sequence"/>
</dbReference>
<feature type="compositionally biased region" description="Pro residues" evidence="1">
    <location>
        <begin position="239"/>
        <end position="249"/>
    </location>
</feature>